<evidence type="ECO:0000313" key="3">
    <source>
        <dbReference type="EMBL" id="GAT59495.1"/>
    </source>
</evidence>
<feature type="transmembrane region" description="Helical" evidence="2">
    <location>
        <begin position="148"/>
        <end position="169"/>
    </location>
</feature>
<dbReference type="Proteomes" id="UP000815677">
    <property type="component" value="Unassembled WGS sequence"/>
</dbReference>
<feature type="region of interest" description="Disordered" evidence="1">
    <location>
        <begin position="279"/>
        <end position="362"/>
    </location>
</feature>
<evidence type="ECO:0000313" key="4">
    <source>
        <dbReference type="Proteomes" id="UP000815677"/>
    </source>
</evidence>
<keyword evidence="2" id="KW-1133">Transmembrane helix</keyword>
<feature type="transmembrane region" description="Helical" evidence="2">
    <location>
        <begin position="215"/>
        <end position="237"/>
    </location>
</feature>
<feature type="transmembrane region" description="Helical" evidence="2">
    <location>
        <begin position="115"/>
        <end position="136"/>
    </location>
</feature>
<feature type="compositionally biased region" description="Polar residues" evidence="1">
    <location>
        <begin position="340"/>
        <end position="355"/>
    </location>
</feature>
<evidence type="ECO:0008006" key="5">
    <source>
        <dbReference type="Google" id="ProtNLM"/>
    </source>
</evidence>
<proteinExistence type="predicted"/>
<accession>A0ABQ0M7X6</accession>
<gene>
    <name evidence="3" type="ORF">MCHLO_15774</name>
</gene>
<evidence type="ECO:0000256" key="2">
    <source>
        <dbReference type="SAM" id="Phobius"/>
    </source>
</evidence>
<protein>
    <recommendedName>
        <fullName evidence="5">Transmembrane protein</fullName>
    </recommendedName>
</protein>
<reference evidence="3" key="1">
    <citation type="submission" date="2014-09" db="EMBL/GenBank/DDBJ databases">
        <title>Genome sequence of the luminous mushroom Mycena chlorophos for searching fungal bioluminescence genes.</title>
        <authorList>
            <person name="Tanaka Y."/>
            <person name="Kasuga D."/>
            <person name="Oba Y."/>
            <person name="Hase S."/>
            <person name="Sato K."/>
            <person name="Oba Y."/>
            <person name="Sakakibara Y."/>
        </authorList>
    </citation>
    <scope>NUCLEOTIDE SEQUENCE</scope>
</reference>
<evidence type="ECO:0000256" key="1">
    <source>
        <dbReference type="SAM" id="MobiDB-lite"/>
    </source>
</evidence>
<feature type="compositionally biased region" description="Basic and acidic residues" evidence="1">
    <location>
        <begin position="327"/>
        <end position="339"/>
    </location>
</feature>
<feature type="transmembrane region" description="Helical" evidence="2">
    <location>
        <begin position="15"/>
        <end position="37"/>
    </location>
</feature>
<sequence length="362" mass="39083">MGSQAELLRIFQTSILAGTWVNTALYTLELALCAVNIPKWRLNRVFKLLFTAMLINDAFGVAVLYANAIQDTLGTLSVTDWPVRALLVSSVVSADLEQCYLIFRYWKVSHASFFAAFLLTLSVTHTLIALTSIGVIQPVTDKWSLTTIAGVVCTVEDALIAFATIWTLSGINPVWRSTQNLIRAVCLNALASGVVVATVTILAVLPVFVNGGARYVLNIFFASMGRVYSLTVIFNFIHRRAQHQAHAFANSLHIPPTEAMPSAGGVPVSVVVGSTLFRSDIHPHPPSEPEEDADGSPFDTSTKDDLESAATSPVEGDETTRLPLVVLHRDAEQSSRRASESTPSRVISNAPSNPSVPILPDG</sequence>
<feature type="transmembrane region" description="Helical" evidence="2">
    <location>
        <begin position="181"/>
        <end position="209"/>
    </location>
</feature>
<keyword evidence="2" id="KW-0472">Membrane</keyword>
<keyword evidence="2" id="KW-0812">Transmembrane</keyword>
<dbReference type="EMBL" id="DF849866">
    <property type="protein sequence ID" value="GAT59495.1"/>
    <property type="molecule type" value="Genomic_DNA"/>
</dbReference>
<organism evidence="3 4">
    <name type="scientific">Mycena chlorophos</name>
    <name type="common">Agaric fungus</name>
    <name type="synonym">Agaricus chlorophos</name>
    <dbReference type="NCBI Taxonomy" id="658473"/>
    <lineage>
        <taxon>Eukaryota</taxon>
        <taxon>Fungi</taxon>
        <taxon>Dikarya</taxon>
        <taxon>Basidiomycota</taxon>
        <taxon>Agaricomycotina</taxon>
        <taxon>Agaricomycetes</taxon>
        <taxon>Agaricomycetidae</taxon>
        <taxon>Agaricales</taxon>
        <taxon>Marasmiineae</taxon>
        <taxon>Mycenaceae</taxon>
        <taxon>Mycena</taxon>
    </lineage>
</organism>
<keyword evidence="4" id="KW-1185">Reference proteome</keyword>
<name>A0ABQ0M7X6_MYCCL</name>